<evidence type="ECO:0000313" key="2">
    <source>
        <dbReference type="Proteomes" id="UP000054359"/>
    </source>
</evidence>
<feature type="non-terminal residue" evidence="1">
    <location>
        <position position="96"/>
    </location>
</feature>
<protein>
    <submittedName>
        <fullName evidence="1">Uncharacterized protein</fullName>
    </submittedName>
</protein>
<name>A0A087SZG2_STEMI</name>
<accession>A0A087SZG2</accession>
<sequence>MRTYWLLGKESQTWESGESQISPTFQLPTWELNPLSKNSSEEFTSALSSSNTNDSCLSLIQEYKKNAENAVWRANNYRSAPTITFSDYYTPSDCVL</sequence>
<dbReference type="AlphaFoldDB" id="A0A087SZG2"/>
<proteinExistence type="predicted"/>
<keyword evidence="2" id="KW-1185">Reference proteome</keyword>
<dbReference type="EMBL" id="KK112666">
    <property type="protein sequence ID" value="KFM58251.1"/>
    <property type="molecule type" value="Genomic_DNA"/>
</dbReference>
<reference evidence="1 2" key="1">
    <citation type="submission" date="2013-11" db="EMBL/GenBank/DDBJ databases">
        <title>Genome sequencing of Stegodyphus mimosarum.</title>
        <authorList>
            <person name="Bechsgaard J."/>
        </authorList>
    </citation>
    <scope>NUCLEOTIDE SEQUENCE [LARGE SCALE GENOMIC DNA]</scope>
</reference>
<gene>
    <name evidence="1" type="ORF">X975_18095</name>
</gene>
<organism evidence="1 2">
    <name type="scientific">Stegodyphus mimosarum</name>
    <name type="common">African social velvet spider</name>
    <dbReference type="NCBI Taxonomy" id="407821"/>
    <lineage>
        <taxon>Eukaryota</taxon>
        <taxon>Metazoa</taxon>
        <taxon>Ecdysozoa</taxon>
        <taxon>Arthropoda</taxon>
        <taxon>Chelicerata</taxon>
        <taxon>Arachnida</taxon>
        <taxon>Araneae</taxon>
        <taxon>Araneomorphae</taxon>
        <taxon>Entelegynae</taxon>
        <taxon>Eresoidea</taxon>
        <taxon>Eresidae</taxon>
        <taxon>Stegodyphus</taxon>
    </lineage>
</organism>
<dbReference type="Proteomes" id="UP000054359">
    <property type="component" value="Unassembled WGS sequence"/>
</dbReference>
<evidence type="ECO:0000313" key="1">
    <source>
        <dbReference type="EMBL" id="KFM58251.1"/>
    </source>
</evidence>